<keyword evidence="2" id="KW-1185">Reference proteome</keyword>
<dbReference type="Proteomes" id="UP000297729">
    <property type="component" value="Unassembled WGS sequence"/>
</dbReference>
<dbReference type="RefSeq" id="WP_135205051.1">
    <property type="nucleotide sequence ID" value="NZ_SPVG01000276.1"/>
</dbReference>
<proteinExistence type="predicted"/>
<organism evidence="1 2">
    <name type="scientific">Duganella callida</name>
    <dbReference type="NCBI Taxonomy" id="2561932"/>
    <lineage>
        <taxon>Bacteria</taxon>
        <taxon>Pseudomonadati</taxon>
        <taxon>Pseudomonadota</taxon>
        <taxon>Betaproteobacteria</taxon>
        <taxon>Burkholderiales</taxon>
        <taxon>Oxalobacteraceae</taxon>
        <taxon>Telluria group</taxon>
        <taxon>Duganella</taxon>
    </lineage>
</organism>
<dbReference type="AlphaFoldDB" id="A0A4Y9RVV7"/>
<name>A0A4Y9RVV7_9BURK</name>
<evidence type="ECO:0000313" key="2">
    <source>
        <dbReference type="Proteomes" id="UP000297729"/>
    </source>
</evidence>
<comment type="caution">
    <text evidence="1">The sequence shown here is derived from an EMBL/GenBank/DDBJ whole genome shotgun (WGS) entry which is preliminary data.</text>
</comment>
<evidence type="ECO:0008006" key="3">
    <source>
        <dbReference type="Google" id="ProtNLM"/>
    </source>
</evidence>
<reference evidence="1 2" key="1">
    <citation type="submission" date="2019-03" db="EMBL/GenBank/DDBJ databases">
        <title>Draft Genome Sequence of Duganella callidus sp. nov., a Novel Duganella Species Isolated from Cultivated Soil.</title>
        <authorList>
            <person name="Raths R."/>
            <person name="Peta V."/>
            <person name="Bucking H."/>
        </authorList>
    </citation>
    <scope>NUCLEOTIDE SEQUENCE [LARGE SCALE GENOMIC DNA]</scope>
    <source>
        <strain evidence="1 2">DN04</strain>
    </source>
</reference>
<gene>
    <name evidence="1" type="ORF">E4L98_29195</name>
</gene>
<protein>
    <recommendedName>
        <fullName evidence="3">Excisionase</fullName>
    </recommendedName>
</protein>
<evidence type="ECO:0000313" key="1">
    <source>
        <dbReference type="EMBL" id="TFW13280.1"/>
    </source>
</evidence>
<dbReference type="OrthoDB" id="8779418at2"/>
<dbReference type="EMBL" id="SPVG01000276">
    <property type="protein sequence ID" value="TFW13280.1"/>
    <property type="molecule type" value="Genomic_DNA"/>
</dbReference>
<sequence length="78" mass="8941">MDHPVVWVKLEKYIELTGDSMDAVQARRKVGKWLDGNQCKIVDGRLWINLPAAQRWVEEWDASAPMLVSGAPPVKRRK</sequence>
<accession>A0A4Y9RVV7</accession>